<gene>
    <name evidence="2" type="ORF">JCM14722_29490</name>
</gene>
<evidence type="ECO:0000259" key="1">
    <source>
        <dbReference type="Pfam" id="PF04296"/>
    </source>
</evidence>
<dbReference type="Proteomes" id="UP001061361">
    <property type="component" value="Chromosome"/>
</dbReference>
<proteinExistence type="predicted"/>
<organism evidence="2 3">
    <name type="scientific">Pseudodesulfovibrio portus</name>
    <dbReference type="NCBI Taxonomy" id="231439"/>
    <lineage>
        <taxon>Bacteria</taxon>
        <taxon>Pseudomonadati</taxon>
        <taxon>Thermodesulfobacteriota</taxon>
        <taxon>Desulfovibrionia</taxon>
        <taxon>Desulfovibrionales</taxon>
        <taxon>Desulfovibrionaceae</taxon>
    </lineage>
</organism>
<name>A0ABM8AVV5_9BACT</name>
<dbReference type="RefSeq" id="WP_264982297.1">
    <property type="nucleotide sequence ID" value="NZ_AP026708.1"/>
</dbReference>
<protein>
    <recommendedName>
        <fullName evidence="1">YlxR domain-containing protein</fullName>
    </recommendedName>
</protein>
<accession>A0ABM8AVV5</accession>
<feature type="domain" description="YlxR" evidence="1">
    <location>
        <begin position="12"/>
        <end position="66"/>
    </location>
</feature>
<dbReference type="InterPro" id="IPR007393">
    <property type="entry name" value="YlxR_dom"/>
</dbReference>
<dbReference type="InterPro" id="IPR035931">
    <property type="entry name" value="YlxR-like_sf"/>
</dbReference>
<reference evidence="2" key="1">
    <citation type="submission" date="2022-08" db="EMBL/GenBank/DDBJ databases">
        <title>Genome Sequence of the sulphate-reducing bacterium, Pseudodesulfovibrio portus JCM14722.</title>
        <authorList>
            <person name="Kondo R."/>
            <person name="Kataoka T."/>
        </authorList>
    </citation>
    <scope>NUCLEOTIDE SEQUENCE</scope>
    <source>
        <strain evidence="2">JCM 14722</strain>
    </source>
</reference>
<dbReference type="Gene3D" id="3.30.1230.10">
    <property type="entry name" value="YlxR-like"/>
    <property type="match status" value="1"/>
</dbReference>
<evidence type="ECO:0000313" key="3">
    <source>
        <dbReference type="Proteomes" id="UP001061361"/>
    </source>
</evidence>
<dbReference type="Pfam" id="PF04296">
    <property type="entry name" value="YlxR"/>
    <property type="match status" value="1"/>
</dbReference>
<dbReference type="SUPFAM" id="SSF64376">
    <property type="entry name" value="YlxR-like"/>
    <property type="match status" value="1"/>
</dbReference>
<dbReference type="EMBL" id="AP026708">
    <property type="protein sequence ID" value="BDQ35407.1"/>
    <property type="molecule type" value="Genomic_DNA"/>
</dbReference>
<keyword evidence="3" id="KW-1185">Reference proteome</keyword>
<sequence length="80" mass="9334">MTGREEKDSPVRMCVACRQRFPKEELERYVPTASADGRDTIPVHDPDKTMPGRGYYVCGQARCRERFPKMVKGLMKKRER</sequence>
<evidence type="ECO:0000313" key="2">
    <source>
        <dbReference type="EMBL" id="BDQ35407.1"/>
    </source>
</evidence>